<sequence>MSTHARTLLLYAQDSRGLGHITRSLTVARQVLASYPDLVVYITTKSPIAENFVLPERCDYIKLPTRLTPDSIQQTPGEEEAAILRFRGIRGRLLREAALGLSPELVLVDHEPLGSGGEFREGLCALKAQSPGTRFVFGLRDIMDDPVQIRAHWRELGVYDALEHLYDGIAVYGSPNLYDVAEAYAIPDSVRHKLHYCGFVVRHPPAADPAELREQHGLPRNGPLVLATVGSGSDGYPVLEAARVAIERLRAAIPDLVAVLVTGPYMPADQQAALRAQATPHCRVCERADTFQLMASADAVVSMGGYNSLCEALVLGRPLVIVPRATHKVEQQIRAETLAAHGLARWVHPRDLSNGDLAEALEWALRRDRNDHARRVRETIPSFDGAARLTAFLSRWLDGD</sequence>
<feature type="domain" description="Glycosyl transferase family 28 C-terminal" evidence="1">
    <location>
        <begin position="232"/>
        <end position="366"/>
    </location>
</feature>
<name>A0A538SMN7_UNCEI</name>
<dbReference type="PANTHER" id="PTHR21015:SF28">
    <property type="entry name" value="SLL1722 PROTEIN"/>
    <property type="match status" value="1"/>
</dbReference>
<dbReference type="SUPFAM" id="SSF53756">
    <property type="entry name" value="UDP-Glycosyltransferase/glycogen phosphorylase"/>
    <property type="match status" value="1"/>
</dbReference>
<comment type="caution">
    <text evidence="2">The sequence shown here is derived from an EMBL/GenBank/DDBJ whole genome shotgun (WGS) entry which is preliminary data.</text>
</comment>
<proteinExistence type="predicted"/>
<dbReference type="Pfam" id="PF04101">
    <property type="entry name" value="Glyco_tran_28_C"/>
    <property type="match status" value="1"/>
</dbReference>
<protein>
    <recommendedName>
        <fullName evidence="1">Glycosyl transferase family 28 C-terminal domain-containing protein</fullName>
    </recommendedName>
</protein>
<evidence type="ECO:0000313" key="3">
    <source>
        <dbReference type="Proteomes" id="UP000320184"/>
    </source>
</evidence>
<accession>A0A538SMN7</accession>
<reference evidence="2 3" key="1">
    <citation type="journal article" date="2019" name="Nat. Microbiol.">
        <title>Mediterranean grassland soil C-N compound turnover is dependent on rainfall and depth, and is mediated by genomically divergent microorganisms.</title>
        <authorList>
            <person name="Diamond S."/>
            <person name="Andeer P.F."/>
            <person name="Li Z."/>
            <person name="Crits-Christoph A."/>
            <person name="Burstein D."/>
            <person name="Anantharaman K."/>
            <person name="Lane K.R."/>
            <person name="Thomas B.C."/>
            <person name="Pan C."/>
            <person name="Northen T.R."/>
            <person name="Banfield J.F."/>
        </authorList>
    </citation>
    <scope>NUCLEOTIDE SEQUENCE [LARGE SCALE GENOMIC DNA]</scope>
    <source>
        <strain evidence="2">WS_3</strain>
    </source>
</reference>
<dbReference type="EMBL" id="VBOT01000030">
    <property type="protein sequence ID" value="TMQ52625.1"/>
    <property type="molecule type" value="Genomic_DNA"/>
</dbReference>
<dbReference type="AlphaFoldDB" id="A0A538SMN7"/>
<dbReference type="InterPro" id="IPR007235">
    <property type="entry name" value="Glyco_trans_28_C"/>
</dbReference>
<dbReference type="Gene3D" id="3.40.50.2000">
    <property type="entry name" value="Glycogen Phosphorylase B"/>
    <property type="match status" value="2"/>
</dbReference>
<organism evidence="2 3">
    <name type="scientific">Eiseniibacteriota bacterium</name>
    <dbReference type="NCBI Taxonomy" id="2212470"/>
    <lineage>
        <taxon>Bacteria</taxon>
        <taxon>Candidatus Eiseniibacteriota</taxon>
    </lineage>
</organism>
<gene>
    <name evidence="2" type="ORF">E6K73_02505</name>
</gene>
<dbReference type="Proteomes" id="UP000320184">
    <property type="component" value="Unassembled WGS sequence"/>
</dbReference>
<evidence type="ECO:0000259" key="1">
    <source>
        <dbReference type="Pfam" id="PF04101"/>
    </source>
</evidence>
<dbReference type="PANTHER" id="PTHR21015">
    <property type="entry name" value="UDP-N-ACETYLGLUCOSAMINE--N-ACETYLMURAMYL-(PENTAPEPTIDE) PYROPHOSPHORYL-UNDECAPRENOL N-ACETYLGLUCOSAMINE TRANSFERASE 1"/>
    <property type="match status" value="1"/>
</dbReference>
<evidence type="ECO:0000313" key="2">
    <source>
        <dbReference type="EMBL" id="TMQ52625.1"/>
    </source>
</evidence>
<dbReference type="GO" id="GO:0016758">
    <property type="term" value="F:hexosyltransferase activity"/>
    <property type="evidence" value="ECO:0007669"/>
    <property type="project" value="InterPro"/>
</dbReference>